<dbReference type="Ensembl" id="ENSPTXT00000009783.1">
    <property type="protein sequence ID" value="ENSPTXP00000009460.1"/>
    <property type="gene ID" value="ENSPTXG00000006773.1"/>
</dbReference>
<dbReference type="GO" id="GO:0141005">
    <property type="term" value="P:transposable element silencing by heterochromatin formation"/>
    <property type="evidence" value="ECO:0007669"/>
    <property type="project" value="Ensembl"/>
</dbReference>
<evidence type="ECO:0000259" key="5">
    <source>
        <dbReference type="Pfam" id="PF24630"/>
    </source>
</evidence>
<dbReference type="OMA" id="MRQKHEY"/>
<feature type="compositionally biased region" description="Basic and acidic residues" evidence="2">
    <location>
        <begin position="703"/>
        <end position="716"/>
    </location>
</feature>
<comment type="similarity">
    <text evidence="1">Belongs to the TASOR family.</text>
</comment>
<sequence length="1702" mass="192826">MADAAAMSGGEKTPEPSQRMEESSGLFGVENGAAAAEGDDCTQNGGRSERSRSDESPLLDPAAVENRDSPRSGHRKTAALEQTQTQPLSEGLGSSLLRAPEDLPLKKNFQIPRKSREKKALFQPITNESREFEDIVNILHSSYLDILSKDRFTYKKASLVHSELLEKDFIEKRKELKQDGRSEKELAEAYAFLKVDRLLVQNICENGLLVGHSKIAVLGNPSMGVYLSKYADLLQANPLEANSTGDIIIFKIIKGKMKTIYDKYDNQTVNVMDSAVKNALDPTPKHECHVSKTANKITSSRNYRAYERTQYYFYEYQFHEIRQRPRHVCPYAVVSFLYKDEKMQKYLPQVRSKTSNMDKSTDKASYTLWKGQLLNKGKLVCHAALISEKRPTLPCKLPEKLDVEMVMSFEKLAQKFSSRVLAKETYSGEREVFKNGMYCSLFEVVEKTRSGSNLEGLLQKLETDNLVILKPLVDGGHLLLLSPYQMASPYDNRTGRPRVLQALFLFRKPRNLVTSVPKSDQKNENMMVLDETHEVVPELPRFIQSLHYAYVHSRKNSKSDLNILMERYINDYFKRYSKYKEFVLYQYKGNLDEKTFLYPGPKNKSHLETCLQSYIFGSETYQIPISKVKKIMDSHRKKPQQFSPVSDYEPLEDESDFTRRKAGKRNGSKYENVAAKRKSAHSADRDRGNIEDLINLIHYKKKTVDRESDSEDNRNESRRKRKCESKRESPQKQLKMSNTLENYEAGFLDERAPESLLSMIADLGGRDTDLRQQNVADPPITDLTGVLKLLSEVLTNTDFQAAKLIKQASLENYSKQTVEYNPIPPKIKEEPELPNTTHENITHEKFKDPQSPIMLEKSVTCLPNSLDASTIETDPDHILPLKETSTGSISSFDGCVSPCPSTPLEQNYHRQRSNSNNSEATEIHWKLIPITGGVGRVPEDQLRKLGDNQTGLKSPDEVFAYSVPKDVCEHDPRVINRQRSSDYEFAYCAFSDIPKDGVEDKIHTNQEVKSEEQCDYETKTNNYVSSKHSVSGIIETAILEEYNIFTNKIQEILQQKNIVYVSGISKPVISAQERIMRLSEFICLQASDIAVHTYVERLSEKLNSVASSCSYSVQNVSHTESAGPADNSVTSSGLNLPPEEPVSSSNDFEEHLSEPQCSSVEGEASINEQNQSVVLDIEKDKEKEHKPVNANIEGKVTAEPKGSPGDCLPKSEKISKPVVKSDTTKQPALAGFISQLRPEVFDSIFKIIEDVRKNTLKFYIHEEQESLLCKEIKEYLTKLGNTECHPEQFLRRRGELDKLLVIIQNEDIAHLIHKIPCLVSLKRLPCVSFAGVESLDDVKNRTYNDLFVSGGFIVSDESVLNPESVSVDKLNEFLKFLGELSTPDEKWQWKIHCKIQKKLKELVRTNKNAMNLLALLSAYQKKHMVEILAYHSCDSQTRSTPELECLIKLQYQNIQQRHVVFLTEKNVSTFASYADNGIVVTTVSSFMHNFKSLVGCHNLVTEESLPSPTDNEKQTALIENDEKDEEDMSLDSGDEASQIEVCNDASNCDSHLEDFQTETKGPHGTDSRQNSQSDTLLSSEEQHYSLTEETSKIDMPDIQPVTPVSTTCCAEGERTNSDEQIPLSFQMYNRQLSVPHQFSHFNVLTHQTFLGTTYPMSTSQKQESGNCFLTAYSQNMDTDHSSSSSNNWDISCDSLRPFPKQN</sequence>
<dbReference type="InterPro" id="IPR056243">
    <property type="entry name" value="TASOR_ab_dom"/>
</dbReference>
<dbReference type="PANTHER" id="PTHR16207">
    <property type="entry name" value="SET DOMAIN-CONTAINING PROTEIN"/>
    <property type="match status" value="1"/>
</dbReference>
<name>A0A670YC09_PSETE</name>
<dbReference type="SUPFAM" id="SSF56399">
    <property type="entry name" value="ADP-ribosylation"/>
    <property type="match status" value="1"/>
</dbReference>
<dbReference type="GO" id="GO:0003682">
    <property type="term" value="F:chromatin binding"/>
    <property type="evidence" value="ECO:0007669"/>
    <property type="project" value="Ensembl"/>
</dbReference>
<dbReference type="Proteomes" id="UP000472273">
    <property type="component" value="Unplaced"/>
</dbReference>
<organism evidence="6 7">
    <name type="scientific">Pseudonaja textilis</name>
    <name type="common">Eastern brown snake</name>
    <dbReference type="NCBI Taxonomy" id="8673"/>
    <lineage>
        <taxon>Eukaryota</taxon>
        <taxon>Metazoa</taxon>
        <taxon>Chordata</taxon>
        <taxon>Craniata</taxon>
        <taxon>Vertebrata</taxon>
        <taxon>Euteleostomi</taxon>
        <taxon>Lepidosauria</taxon>
        <taxon>Squamata</taxon>
        <taxon>Bifurcata</taxon>
        <taxon>Unidentata</taxon>
        <taxon>Episquamata</taxon>
        <taxon>Toxicofera</taxon>
        <taxon>Serpentes</taxon>
        <taxon>Colubroidea</taxon>
        <taxon>Elapidae</taxon>
        <taxon>Hydrophiinae</taxon>
        <taxon>Pseudonaja</taxon>
    </lineage>
</organism>
<dbReference type="GO" id="GO:0060809">
    <property type="term" value="P:mesodermal to mesenchymal transition involved in gastrulation"/>
    <property type="evidence" value="ECO:0007669"/>
    <property type="project" value="Ensembl"/>
</dbReference>
<accession>A0A670YC09</accession>
<dbReference type="OrthoDB" id="5960959at2759"/>
<evidence type="ECO:0000259" key="3">
    <source>
        <dbReference type="Pfam" id="PF12509"/>
    </source>
</evidence>
<dbReference type="Pfam" id="PF24630">
    <property type="entry name" value="PIN_TASOR"/>
    <property type="match status" value="1"/>
</dbReference>
<reference evidence="6" key="1">
    <citation type="submission" date="2025-08" db="UniProtKB">
        <authorList>
            <consortium name="Ensembl"/>
        </authorList>
    </citation>
    <scope>IDENTIFICATION</scope>
</reference>
<dbReference type="Pfam" id="PF23314">
    <property type="entry name" value="TASOR_alpha-beta"/>
    <property type="match status" value="1"/>
</dbReference>
<feature type="compositionally biased region" description="Polar residues" evidence="2">
    <location>
        <begin position="1567"/>
        <end position="1580"/>
    </location>
</feature>
<feature type="region of interest" description="Disordered" evidence="2">
    <location>
        <begin position="1118"/>
        <end position="1165"/>
    </location>
</feature>
<feature type="region of interest" description="Disordered" evidence="2">
    <location>
        <begin position="632"/>
        <end position="687"/>
    </location>
</feature>
<evidence type="ECO:0000259" key="4">
    <source>
        <dbReference type="Pfam" id="PF23314"/>
    </source>
</evidence>
<protein>
    <submittedName>
        <fullName evidence="6">Transcription activation suppressor</fullName>
    </submittedName>
</protein>
<feature type="domain" description="TASOR pseudo-PARP" evidence="3">
    <location>
        <begin position="175"/>
        <end position="330"/>
    </location>
</feature>
<proteinExistence type="inferred from homology"/>
<dbReference type="PANTHER" id="PTHR16207:SF1">
    <property type="entry name" value="PROTEIN TASOR"/>
    <property type="match status" value="1"/>
</dbReference>
<reference evidence="6" key="2">
    <citation type="submission" date="2025-09" db="UniProtKB">
        <authorList>
            <consortium name="Ensembl"/>
        </authorList>
    </citation>
    <scope>IDENTIFICATION</scope>
</reference>
<evidence type="ECO:0000313" key="6">
    <source>
        <dbReference type="Ensembl" id="ENSPTXP00000009460.1"/>
    </source>
</evidence>
<dbReference type="GO" id="GO:0000792">
    <property type="term" value="C:heterochromatin"/>
    <property type="evidence" value="ECO:0007669"/>
    <property type="project" value="Ensembl"/>
</dbReference>
<dbReference type="GO" id="GO:0097355">
    <property type="term" value="P:protein localization to heterochromatin"/>
    <property type="evidence" value="ECO:0007669"/>
    <property type="project" value="Ensembl"/>
</dbReference>
<dbReference type="InterPro" id="IPR056242">
    <property type="entry name" value="PIN_TASOR"/>
</dbReference>
<feature type="compositionally biased region" description="Basic and acidic residues" evidence="2">
    <location>
        <begin position="12"/>
        <end position="22"/>
    </location>
</feature>
<dbReference type="GO" id="GO:0008595">
    <property type="term" value="P:anterior/posterior axis specification, embryo"/>
    <property type="evidence" value="ECO:0007669"/>
    <property type="project" value="Ensembl"/>
</dbReference>
<dbReference type="Pfam" id="PF12509">
    <property type="entry name" value="DUF3715"/>
    <property type="match status" value="1"/>
</dbReference>
<feature type="domain" description="TASOR alpha/beta" evidence="4">
    <location>
        <begin position="1253"/>
        <end position="1347"/>
    </location>
</feature>
<evidence type="ECO:0000313" key="7">
    <source>
        <dbReference type="Proteomes" id="UP000472273"/>
    </source>
</evidence>
<keyword evidence="7" id="KW-1185">Reference proteome</keyword>
<dbReference type="InterPro" id="IPR046432">
    <property type="entry name" value="TASOR"/>
</dbReference>
<feature type="region of interest" description="Disordered" evidence="2">
    <location>
        <begin position="1554"/>
        <end position="1580"/>
    </location>
</feature>
<dbReference type="InterPro" id="IPR022188">
    <property type="entry name" value="TASOR_DUF3715"/>
</dbReference>
<dbReference type="GeneTree" id="ENSGT00530000063735"/>
<dbReference type="CDD" id="cd22569">
    <property type="entry name" value="TASOR_PBD"/>
    <property type="match status" value="1"/>
</dbReference>
<feature type="domain" description="TASOR PIN" evidence="5">
    <location>
        <begin position="1351"/>
        <end position="1492"/>
    </location>
</feature>
<feature type="region of interest" description="Disordered" evidence="2">
    <location>
        <begin position="1"/>
        <end position="99"/>
    </location>
</feature>
<feature type="region of interest" description="Disordered" evidence="2">
    <location>
        <begin position="703"/>
        <end position="738"/>
    </location>
</feature>
<dbReference type="GO" id="GO:0005654">
    <property type="term" value="C:nucleoplasm"/>
    <property type="evidence" value="ECO:0007669"/>
    <property type="project" value="Ensembl"/>
</dbReference>
<evidence type="ECO:0000256" key="1">
    <source>
        <dbReference type="ARBA" id="ARBA00008058"/>
    </source>
</evidence>
<evidence type="ECO:0000256" key="2">
    <source>
        <dbReference type="SAM" id="MobiDB-lite"/>
    </source>
</evidence>
<gene>
    <name evidence="6" type="primary">TASOR</name>
</gene>